<evidence type="ECO:0000256" key="1">
    <source>
        <dbReference type="SAM" id="Phobius"/>
    </source>
</evidence>
<accession>A0A2P5FFS7</accession>
<organism evidence="2 3">
    <name type="scientific">Trema orientale</name>
    <name type="common">Charcoal tree</name>
    <name type="synonym">Celtis orientalis</name>
    <dbReference type="NCBI Taxonomy" id="63057"/>
    <lineage>
        <taxon>Eukaryota</taxon>
        <taxon>Viridiplantae</taxon>
        <taxon>Streptophyta</taxon>
        <taxon>Embryophyta</taxon>
        <taxon>Tracheophyta</taxon>
        <taxon>Spermatophyta</taxon>
        <taxon>Magnoliopsida</taxon>
        <taxon>eudicotyledons</taxon>
        <taxon>Gunneridae</taxon>
        <taxon>Pentapetalae</taxon>
        <taxon>rosids</taxon>
        <taxon>fabids</taxon>
        <taxon>Rosales</taxon>
        <taxon>Cannabaceae</taxon>
        <taxon>Trema</taxon>
    </lineage>
</organism>
<evidence type="ECO:0000313" key="2">
    <source>
        <dbReference type="EMBL" id="PON96643.1"/>
    </source>
</evidence>
<proteinExistence type="predicted"/>
<keyword evidence="1" id="KW-0812">Transmembrane</keyword>
<sequence>MAKTASFPLYILSGITLMFTAVLDGKANGLTLKLIHRDSLDLPLFLRNLTSSERNLKGIQQTRARASFLTSRSTNPDAARASANV</sequence>
<protein>
    <submittedName>
        <fullName evidence="2">Uncharacterized protein</fullName>
    </submittedName>
</protein>
<dbReference type="OrthoDB" id="10377650at2759"/>
<keyword evidence="1" id="KW-1133">Transmembrane helix</keyword>
<keyword evidence="3" id="KW-1185">Reference proteome</keyword>
<reference evidence="3" key="1">
    <citation type="submission" date="2016-06" db="EMBL/GenBank/DDBJ databases">
        <title>Parallel loss of symbiosis genes in relatives of nitrogen-fixing non-legume Parasponia.</title>
        <authorList>
            <person name="Van Velzen R."/>
            <person name="Holmer R."/>
            <person name="Bu F."/>
            <person name="Rutten L."/>
            <person name="Van Zeijl A."/>
            <person name="Liu W."/>
            <person name="Santuari L."/>
            <person name="Cao Q."/>
            <person name="Sharma T."/>
            <person name="Shen D."/>
            <person name="Roswanjaya Y."/>
            <person name="Wardhani T."/>
            <person name="Kalhor M.S."/>
            <person name="Jansen J."/>
            <person name="Van den Hoogen J."/>
            <person name="Gungor B."/>
            <person name="Hartog M."/>
            <person name="Hontelez J."/>
            <person name="Verver J."/>
            <person name="Yang W.-C."/>
            <person name="Schijlen E."/>
            <person name="Repin R."/>
            <person name="Schilthuizen M."/>
            <person name="Schranz E."/>
            <person name="Heidstra R."/>
            <person name="Miyata K."/>
            <person name="Fedorova E."/>
            <person name="Kohlen W."/>
            <person name="Bisseling T."/>
            <person name="Smit S."/>
            <person name="Geurts R."/>
        </authorList>
    </citation>
    <scope>NUCLEOTIDE SEQUENCE [LARGE SCALE GENOMIC DNA]</scope>
    <source>
        <strain evidence="3">cv. RG33-2</strain>
    </source>
</reference>
<dbReference type="Proteomes" id="UP000237000">
    <property type="component" value="Unassembled WGS sequence"/>
</dbReference>
<gene>
    <name evidence="2" type="ORF">TorRG33x02_076240</name>
</gene>
<keyword evidence="1" id="KW-0472">Membrane</keyword>
<feature type="transmembrane region" description="Helical" evidence="1">
    <location>
        <begin position="6"/>
        <end position="23"/>
    </location>
</feature>
<dbReference type="AlphaFoldDB" id="A0A2P5FFS7"/>
<dbReference type="InParanoid" id="A0A2P5FFS7"/>
<evidence type="ECO:0000313" key="3">
    <source>
        <dbReference type="Proteomes" id="UP000237000"/>
    </source>
</evidence>
<name>A0A2P5FFS7_TREOI</name>
<dbReference type="EMBL" id="JXTC01000037">
    <property type="protein sequence ID" value="PON96643.1"/>
    <property type="molecule type" value="Genomic_DNA"/>
</dbReference>
<comment type="caution">
    <text evidence="2">The sequence shown here is derived from an EMBL/GenBank/DDBJ whole genome shotgun (WGS) entry which is preliminary data.</text>
</comment>